<keyword evidence="3" id="KW-1185">Reference proteome</keyword>
<evidence type="ECO:0000259" key="1">
    <source>
        <dbReference type="Pfam" id="PF09537"/>
    </source>
</evidence>
<reference evidence="2 3" key="1">
    <citation type="submission" date="2015-04" db="EMBL/GenBank/DDBJ databases">
        <title>The draft genome sequence of Erythrobacter luteus KA37.</title>
        <authorList>
            <person name="Zhuang L."/>
            <person name="Liu Y."/>
            <person name="Shao Z."/>
        </authorList>
    </citation>
    <scope>NUCLEOTIDE SEQUENCE [LARGE SCALE GENOMIC DNA]</scope>
    <source>
        <strain evidence="2 3">KA37</strain>
    </source>
</reference>
<dbReference type="STRING" id="1581420.AAW00_02470"/>
<dbReference type="NCBIfam" id="TIGR02284">
    <property type="entry name" value="PA2169 family four-helix-bundle protein"/>
    <property type="match status" value="1"/>
</dbReference>
<comment type="caution">
    <text evidence="2">The sequence shown here is derived from an EMBL/GenBank/DDBJ whole genome shotgun (WGS) entry which is preliminary data.</text>
</comment>
<dbReference type="AlphaFoldDB" id="A0A0G9MXP6"/>
<dbReference type="EMBL" id="LBHB01000001">
    <property type="protein sequence ID" value="KLE35334.1"/>
    <property type="molecule type" value="Genomic_DNA"/>
</dbReference>
<organism evidence="2 3">
    <name type="scientific">Aurantiacibacter luteus</name>
    <dbReference type="NCBI Taxonomy" id="1581420"/>
    <lineage>
        <taxon>Bacteria</taxon>
        <taxon>Pseudomonadati</taxon>
        <taxon>Pseudomonadota</taxon>
        <taxon>Alphaproteobacteria</taxon>
        <taxon>Sphingomonadales</taxon>
        <taxon>Erythrobacteraceae</taxon>
        <taxon>Aurantiacibacter</taxon>
    </lineage>
</organism>
<feature type="domain" description="DUF2383" evidence="1">
    <location>
        <begin position="5"/>
        <end position="111"/>
    </location>
</feature>
<dbReference type="OrthoDB" id="7265085at2"/>
<proteinExistence type="predicted"/>
<accession>A0A0G9MXP6</accession>
<sequence length="144" mass="15969">MSANTVLKTLTDTAFDSVEGYRKAAEKANNPQLKQALMDRAAKREQTVATLNAEVERQGGELVTKGTMTGELHQMWLGITSAFENDDEAAAERVEEGEDYIKGKFEAALEDDDLDPQSRAVIQQVYAEICEGEQFGDSIEKQYD</sequence>
<dbReference type="InterPro" id="IPR012347">
    <property type="entry name" value="Ferritin-like"/>
</dbReference>
<dbReference type="InterPro" id="IPR011971">
    <property type="entry name" value="CHP02284"/>
</dbReference>
<protein>
    <recommendedName>
        <fullName evidence="1">DUF2383 domain-containing protein</fullName>
    </recommendedName>
</protein>
<evidence type="ECO:0000313" key="3">
    <source>
        <dbReference type="Proteomes" id="UP000053464"/>
    </source>
</evidence>
<dbReference type="Proteomes" id="UP000053464">
    <property type="component" value="Unassembled WGS sequence"/>
</dbReference>
<gene>
    <name evidence="2" type="ORF">AAW00_02470</name>
</gene>
<evidence type="ECO:0000313" key="2">
    <source>
        <dbReference type="EMBL" id="KLE35334.1"/>
    </source>
</evidence>
<dbReference type="PATRIC" id="fig|1581420.6.peg.495"/>
<name>A0A0G9MXP6_9SPHN</name>
<dbReference type="InterPro" id="IPR019052">
    <property type="entry name" value="DUF2383"/>
</dbReference>
<dbReference type="Pfam" id="PF09537">
    <property type="entry name" value="DUF2383"/>
    <property type="match status" value="1"/>
</dbReference>
<dbReference type="RefSeq" id="WP_047002736.1">
    <property type="nucleotide sequence ID" value="NZ_LBHB01000001.1"/>
</dbReference>
<dbReference type="Gene3D" id="1.20.1260.10">
    <property type="match status" value="1"/>
</dbReference>